<dbReference type="GO" id="GO:0016491">
    <property type="term" value="F:oxidoreductase activity"/>
    <property type="evidence" value="ECO:0007669"/>
    <property type="project" value="UniProtKB-KW"/>
</dbReference>
<proteinExistence type="inferred from homology"/>
<dbReference type="PANTHER" id="PTHR47495:SF2">
    <property type="entry name" value="ALDEHYDE DEHYDROGENASE"/>
    <property type="match status" value="1"/>
</dbReference>
<evidence type="ECO:0000259" key="5">
    <source>
        <dbReference type="PROSITE" id="PS51085"/>
    </source>
</evidence>
<accession>A0A1F6T9Q1</accession>
<name>A0A1F6T9Q1_9PROT</name>
<dbReference type="PANTHER" id="PTHR47495">
    <property type="entry name" value="ALDEHYDE DEHYDROGENASE"/>
    <property type="match status" value="1"/>
</dbReference>
<dbReference type="PROSITE" id="PS00197">
    <property type="entry name" value="2FE2S_FER_1"/>
    <property type="match status" value="1"/>
</dbReference>
<dbReference type="Pfam" id="PF20256">
    <property type="entry name" value="MoCoBD_2"/>
    <property type="match status" value="2"/>
</dbReference>
<dbReference type="AlphaFoldDB" id="A0A1F6T9Q1"/>
<dbReference type="InterPro" id="IPR046867">
    <property type="entry name" value="AldOxase/xan_DH_MoCoBD2"/>
</dbReference>
<dbReference type="Pfam" id="PF01799">
    <property type="entry name" value="Fer2_2"/>
    <property type="match status" value="1"/>
</dbReference>
<dbReference type="InterPro" id="IPR001041">
    <property type="entry name" value="2Fe-2S_ferredoxin-type"/>
</dbReference>
<comment type="similarity">
    <text evidence="1">Belongs to the xanthine dehydrogenase family.</text>
</comment>
<dbReference type="Pfam" id="PF00111">
    <property type="entry name" value="Fer2"/>
    <property type="match status" value="1"/>
</dbReference>
<dbReference type="InterPro" id="IPR002888">
    <property type="entry name" value="2Fe-2S-bd"/>
</dbReference>
<dbReference type="InterPro" id="IPR000674">
    <property type="entry name" value="Ald_Oxase/Xan_DH_a/b"/>
</dbReference>
<reference evidence="6 7" key="1">
    <citation type="journal article" date="2016" name="Nat. Commun.">
        <title>Thousands of microbial genomes shed light on interconnected biogeochemical processes in an aquifer system.</title>
        <authorList>
            <person name="Anantharaman K."/>
            <person name="Brown C.T."/>
            <person name="Hug L.A."/>
            <person name="Sharon I."/>
            <person name="Castelle C.J."/>
            <person name="Probst A.J."/>
            <person name="Thomas B.C."/>
            <person name="Singh A."/>
            <person name="Wilkins M.J."/>
            <person name="Karaoz U."/>
            <person name="Brodie E.L."/>
            <person name="Williams K.H."/>
            <person name="Hubbard S.S."/>
            <person name="Banfield J.F."/>
        </authorList>
    </citation>
    <scope>NUCLEOTIDE SEQUENCE [LARGE SCALE GENOMIC DNA]</scope>
</reference>
<comment type="caution">
    <text evidence="6">The sequence shown here is derived from an EMBL/GenBank/DDBJ whole genome shotgun (WGS) entry which is preliminary data.</text>
</comment>
<dbReference type="Gene3D" id="3.30.365.10">
    <property type="entry name" value="Aldehyde oxidase/xanthine dehydrogenase, molybdopterin binding domain"/>
    <property type="match status" value="4"/>
</dbReference>
<keyword evidence="3" id="KW-0560">Oxidoreductase</keyword>
<dbReference type="SUPFAM" id="SSF47741">
    <property type="entry name" value="CO dehydrogenase ISP C-domain like"/>
    <property type="match status" value="1"/>
</dbReference>
<dbReference type="Gene3D" id="1.10.150.120">
    <property type="entry name" value="[2Fe-2S]-binding domain"/>
    <property type="match status" value="1"/>
</dbReference>
<dbReference type="GO" id="GO:0051537">
    <property type="term" value="F:2 iron, 2 sulfur cluster binding"/>
    <property type="evidence" value="ECO:0007669"/>
    <property type="project" value="InterPro"/>
</dbReference>
<dbReference type="Gene3D" id="3.90.1170.50">
    <property type="entry name" value="Aldehyde oxidase/xanthine dehydrogenase, a/b hammerhead"/>
    <property type="match status" value="1"/>
</dbReference>
<dbReference type="InterPro" id="IPR008274">
    <property type="entry name" value="AldOxase/xan_DH_MoCoBD1"/>
</dbReference>
<evidence type="ECO:0000313" key="7">
    <source>
        <dbReference type="Proteomes" id="UP000177925"/>
    </source>
</evidence>
<dbReference type="Pfam" id="PF02738">
    <property type="entry name" value="MoCoBD_1"/>
    <property type="match status" value="1"/>
</dbReference>
<dbReference type="InterPro" id="IPR012675">
    <property type="entry name" value="Beta-grasp_dom_sf"/>
</dbReference>
<dbReference type="InterPro" id="IPR036010">
    <property type="entry name" value="2Fe-2S_ferredoxin-like_sf"/>
</dbReference>
<dbReference type="SUPFAM" id="SSF56003">
    <property type="entry name" value="Molybdenum cofactor-binding domain"/>
    <property type="match status" value="2"/>
</dbReference>
<keyword evidence="2" id="KW-0479">Metal-binding</keyword>
<dbReference type="InterPro" id="IPR036884">
    <property type="entry name" value="2Fe-2S-bd_dom_sf"/>
</dbReference>
<evidence type="ECO:0000256" key="1">
    <source>
        <dbReference type="ARBA" id="ARBA00006849"/>
    </source>
</evidence>
<dbReference type="SUPFAM" id="SSF54292">
    <property type="entry name" value="2Fe-2S ferredoxin-like"/>
    <property type="match status" value="1"/>
</dbReference>
<dbReference type="InterPro" id="IPR006058">
    <property type="entry name" value="2Fe2S_fd_BS"/>
</dbReference>
<sequence>MFTFTLNNKPITLAADGELPLLWALRDVLGLKGTKYGCGVGRCGICTVLVDGAPQHACMLPLSRAAGKSVLSVEGLAEKHPALVQAWIAAQVAQCGYCQGGQLMAAAALLAQHNNPTDAEIDAALSGVLCRCGTYPRIRRAIKLAAQGVATPGAAPAPALPPAPDAGIALNDFIRVHADDSVTVVINHSEMGQGALSSLAVLAAEELEVDLDRIRTEFAPADPKYKNPLWGQQFTGGSSTVRGEWQPLRRHAAAAREVLIAAAMQRWGARRDACRAGHGRVAHTPSGEELRYSALAADAAQLRPPGRLQLKEPGEFRLIGKPIPRLDIPDMVAGRTRYGIDVARPGMRVATVVRCPVFGGRVQRVAADGARAVPGVHDVLAIESGVAVLADDFWSALRGRGALRIEWDEGAHAAIDDTAIDAELRAALQQDGKLARNDGNARRALKNAAHVFEADYFTPYLAHAALEPMNCVADVRPDGCDIWVGTQSQVDTQSIAATITGLSKRKVRVHTQFLGGGFGRRLETDFVTDAVQLAKMTGAPVQVIWTRADDLQHDKYRPAGAMRLAAALDAAGHPGAWFMRIAGSELVLEGIQVPYAIPNVREEHVEVESAVPTGAWRSVGASQNAFAIECFVDELAHAAGRDPFEYRRSLLHDAPRERAVLELAAEKAGWGALLPAGRGRGIALYRSYGSIVAQVAEVTVVNDAIKVDRVVCAIDCGIAVNPDGVRAQMESAIAFGLSAALLEQVRIERGRVTQANFADYPILTLAEMPEVIVHIIESDAAPGGVGEPGVPVIAPAVANAVFAATGRRLRRLPLRLAP</sequence>
<organism evidence="6 7">
    <name type="scientific">Candidatus Muproteobacteria bacterium RBG_16_64_11</name>
    <dbReference type="NCBI Taxonomy" id="1817758"/>
    <lineage>
        <taxon>Bacteria</taxon>
        <taxon>Pseudomonadati</taxon>
        <taxon>Pseudomonadota</taxon>
        <taxon>Candidatus Muproteobacteria</taxon>
    </lineage>
</organism>
<dbReference type="InterPro" id="IPR037165">
    <property type="entry name" value="AldOxase/xan_DH_Mopterin-bd_sf"/>
</dbReference>
<dbReference type="Gene3D" id="3.10.20.30">
    <property type="match status" value="1"/>
</dbReference>
<dbReference type="SMART" id="SM01008">
    <property type="entry name" value="Ald_Xan_dh_C"/>
    <property type="match status" value="1"/>
</dbReference>
<gene>
    <name evidence="6" type="ORF">A2150_07510</name>
</gene>
<dbReference type="STRING" id="1817758.A2150_07510"/>
<dbReference type="Proteomes" id="UP000177925">
    <property type="component" value="Unassembled WGS sequence"/>
</dbReference>
<dbReference type="InterPro" id="IPR052516">
    <property type="entry name" value="N-heterocyclic_Hydroxylase"/>
</dbReference>
<dbReference type="PROSITE" id="PS51085">
    <property type="entry name" value="2FE2S_FER_2"/>
    <property type="match status" value="1"/>
</dbReference>
<keyword evidence="4" id="KW-0408">Iron</keyword>
<dbReference type="CDD" id="cd00207">
    <property type="entry name" value="fer2"/>
    <property type="match status" value="1"/>
</dbReference>
<dbReference type="GO" id="GO:0046872">
    <property type="term" value="F:metal ion binding"/>
    <property type="evidence" value="ECO:0007669"/>
    <property type="project" value="UniProtKB-KW"/>
</dbReference>
<dbReference type="EMBL" id="MFSS01000114">
    <property type="protein sequence ID" value="OGI41850.1"/>
    <property type="molecule type" value="Genomic_DNA"/>
</dbReference>
<feature type="domain" description="2Fe-2S ferredoxin-type" evidence="5">
    <location>
        <begin position="1"/>
        <end position="76"/>
    </location>
</feature>
<evidence type="ECO:0000256" key="4">
    <source>
        <dbReference type="ARBA" id="ARBA00023004"/>
    </source>
</evidence>
<protein>
    <recommendedName>
        <fullName evidence="5">2Fe-2S ferredoxin-type domain-containing protein</fullName>
    </recommendedName>
</protein>
<evidence type="ECO:0000256" key="2">
    <source>
        <dbReference type="ARBA" id="ARBA00022723"/>
    </source>
</evidence>
<evidence type="ECO:0000256" key="3">
    <source>
        <dbReference type="ARBA" id="ARBA00023002"/>
    </source>
</evidence>
<evidence type="ECO:0000313" key="6">
    <source>
        <dbReference type="EMBL" id="OGI41850.1"/>
    </source>
</evidence>